<dbReference type="PANTHER" id="PTHR33908">
    <property type="entry name" value="MANNOSYLTRANSFERASE YKCB-RELATED"/>
    <property type="match status" value="1"/>
</dbReference>
<comment type="caution">
    <text evidence="10">The sequence shown here is derived from an EMBL/GenBank/DDBJ whole genome shotgun (WGS) entry which is preliminary data.</text>
</comment>
<reference evidence="10" key="1">
    <citation type="journal article" date="2020" name="mSystems">
        <title>Genome- and Community-Level Interaction Insights into Carbon Utilization and Element Cycling Functions of Hydrothermarchaeota in Hydrothermal Sediment.</title>
        <authorList>
            <person name="Zhou Z."/>
            <person name="Liu Y."/>
            <person name="Xu W."/>
            <person name="Pan J."/>
            <person name="Luo Z.H."/>
            <person name="Li M."/>
        </authorList>
    </citation>
    <scope>NUCLEOTIDE SEQUENCE [LARGE SCALE GENOMIC DNA]</scope>
    <source>
        <strain evidence="10">SpSt-381</strain>
    </source>
</reference>
<dbReference type="GO" id="GO:0005886">
    <property type="term" value="C:plasma membrane"/>
    <property type="evidence" value="ECO:0007669"/>
    <property type="project" value="UniProtKB-SubCell"/>
</dbReference>
<dbReference type="PANTHER" id="PTHR33908:SF11">
    <property type="entry name" value="MEMBRANE PROTEIN"/>
    <property type="match status" value="1"/>
</dbReference>
<keyword evidence="7 8" id="KW-0472">Membrane</keyword>
<comment type="subcellular location">
    <subcellularLocation>
        <location evidence="1">Cell membrane</location>
        <topology evidence="1">Multi-pass membrane protein</topology>
    </subcellularLocation>
</comment>
<feature type="domain" description="Glycosyltransferase RgtA/B/C/D-like" evidence="9">
    <location>
        <begin position="103"/>
        <end position="234"/>
    </location>
</feature>
<dbReference type="AlphaFoldDB" id="A0A832MMS1"/>
<dbReference type="InterPro" id="IPR050297">
    <property type="entry name" value="LipidA_mod_glycosyltrf_83"/>
</dbReference>
<feature type="transmembrane region" description="Helical" evidence="8">
    <location>
        <begin position="183"/>
        <end position="212"/>
    </location>
</feature>
<name>A0A832MMS1_UNCEI</name>
<evidence type="ECO:0000256" key="5">
    <source>
        <dbReference type="ARBA" id="ARBA00022692"/>
    </source>
</evidence>
<evidence type="ECO:0000256" key="6">
    <source>
        <dbReference type="ARBA" id="ARBA00022989"/>
    </source>
</evidence>
<evidence type="ECO:0000256" key="7">
    <source>
        <dbReference type="ARBA" id="ARBA00023136"/>
    </source>
</evidence>
<feature type="transmembrane region" description="Helical" evidence="8">
    <location>
        <begin position="6"/>
        <end position="24"/>
    </location>
</feature>
<feature type="transmembrane region" description="Helical" evidence="8">
    <location>
        <begin position="102"/>
        <end position="122"/>
    </location>
</feature>
<evidence type="ECO:0000256" key="2">
    <source>
        <dbReference type="ARBA" id="ARBA00022475"/>
    </source>
</evidence>
<dbReference type="GO" id="GO:0009103">
    <property type="term" value="P:lipopolysaccharide biosynthetic process"/>
    <property type="evidence" value="ECO:0007669"/>
    <property type="project" value="UniProtKB-ARBA"/>
</dbReference>
<dbReference type="EMBL" id="DSQF01000022">
    <property type="protein sequence ID" value="HGZ44061.1"/>
    <property type="molecule type" value="Genomic_DNA"/>
</dbReference>
<gene>
    <name evidence="10" type="ORF">ENR23_11695</name>
</gene>
<evidence type="ECO:0000256" key="1">
    <source>
        <dbReference type="ARBA" id="ARBA00004651"/>
    </source>
</evidence>
<keyword evidence="6 8" id="KW-1133">Transmembrane helix</keyword>
<evidence type="ECO:0000256" key="8">
    <source>
        <dbReference type="SAM" id="Phobius"/>
    </source>
</evidence>
<feature type="transmembrane region" description="Helical" evidence="8">
    <location>
        <begin position="312"/>
        <end position="333"/>
    </location>
</feature>
<keyword evidence="2" id="KW-1003">Cell membrane</keyword>
<organism evidence="10">
    <name type="scientific">Eiseniibacteriota bacterium</name>
    <dbReference type="NCBI Taxonomy" id="2212470"/>
    <lineage>
        <taxon>Bacteria</taxon>
        <taxon>Candidatus Eiseniibacteriota</taxon>
    </lineage>
</organism>
<feature type="transmembrane region" description="Helical" evidence="8">
    <location>
        <begin position="128"/>
        <end position="144"/>
    </location>
</feature>
<protein>
    <recommendedName>
        <fullName evidence="9">Glycosyltransferase RgtA/B/C/D-like domain-containing protein</fullName>
    </recommendedName>
</protein>
<dbReference type="Pfam" id="PF13231">
    <property type="entry name" value="PMT_2"/>
    <property type="match status" value="1"/>
</dbReference>
<feature type="transmembrane region" description="Helical" evidence="8">
    <location>
        <begin position="354"/>
        <end position="373"/>
    </location>
</feature>
<evidence type="ECO:0000259" key="9">
    <source>
        <dbReference type="Pfam" id="PF13231"/>
    </source>
</evidence>
<sequence length="556" mass="60329">MAREPLWVALLLLLHAALAVWGAARHSVTFDENFHLPSGVLIAARGELRVSAVNPPLVKAAAGWAALAAGARLPSDAALADGEQGVVGESFMRRNADRYHRVFFAGRLVVVLCSLLLALVVWRFARDLHGGAAGLVALGLYALAPEALAHAGFVTLDVPTALGWTAALWTFRRFAVSGRWGWWAAAAAAVAFAFLTRFTAVFLPPVLALLALWTWRRGRARRPLRLALGFALLGVTTLAALHAGYLGRTSFEPIGAWRFESEAFRALQARFPGLRLPLPDTYVAGFDRQAVESQPGRTPSFALGRLWREAPWFYFPLALLVKWPLGFLGALGARAALGARRAARGARPRALRDAWALVPALALLAMAVFVGRLGIGIRYLFPLLPLLAVWAGGLAGRGWRGGAARRWALAAFALVALQGAESAARAPWWLSFYNVAAGGPWRGQWIVNDSNVDWGQGLIALRDEMRRRGIARVHLAYHGTTDPAVYGIDSVPFTGGLPGPESDWLAVSSYYWVGLSQRMMTAAGRTERPIRFDFSPLRHVVPTATPAGCMLLIRLR</sequence>
<accession>A0A832MMS1</accession>
<proteinExistence type="predicted"/>
<keyword evidence="5 8" id="KW-0812">Transmembrane</keyword>
<keyword evidence="3" id="KW-0328">Glycosyltransferase</keyword>
<dbReference type="GO" id="GO:0016763">
    <property type="term" value="F:pentosyltransferase activity"/>
    <property type="evidence" value="ECO:0007669"/>
    <property type="project" value="TreeGrafter"/>
</dbReference>
<evidence type="ECO:0000256" key="4">
    <source>
        <dbReference type="ARBA" id="ARBA00022679"/>
    </source>
</evidence>
<feature type="transmembrane region" description="Helical" evidence="8">
    <location>
        <begin position="224"/>
        <end position="245"/>
    </location>
</feature>
<evidence type="ECO:0000256" key="3">
    <source>
        <dbReference type="ARBA" id="ARBA00022676"/>
    </source>
</evidence>
<dbReference type="InterPro" id="IPR038731">
    <property type="entry name" value="RgtA/B/C-like"/>
</dbReference>
<keyword evidence="4" id="KW-0808">Transferase</keyword>
<evidence type="ECO:0000313" key="10">
    <source>
        <dbReference type="EMBL" id="HGZ44061.1"/>
    </source>
</evidence>